<evidence type="ECO:0000313" key="2">
    <source>
        <dbReference type="Proteomes" id="UP000811246"/>
    </source>
</evidence>
<reference evidence="1" key="1">
    <citation type="submission" date="2021-01" db="EMBL/GenBank/DDBJ databases">
        <authorList>
            <person name="Lovell J.T."/>
            <person name="Bentley N."/>
            <person name="Bhattarai G."/>
            <person name="Jenkins J.W."/>
            <person name="Sreedasyam A."/>
            <person name="Alarcon Y."/>
            <person name="Bock C."/>
            <person name="Boston L."/>
            <person name="Carlson J."/>
            <person name="Cervantes K."/>
            <person name="Clermont K."/>
            <person name="Krom N."/>
            <person name="Kubenka K."/>
            <person name="Mamidi S."/>
            <person name="Mattison C."/>
            <person name="Monteros M."/>
            <person name="Pisani C."/>
            <person name="Plott C."/>
            <person name="Rajasekar S."/>
            <person name="Rhein H.S."/>
            <person name="Rohla C."/>
            <person name="Song M."/>
            <person name="Hilaire R.S."/>
            <person name="Shu S."/>
            <person name="Wells L."/>
            <person name="Wang X."/>
            <person name="Webber J."/>
            <person name="Heerema R.J."/>
            <person name="Klein P."/>
            <person name="Conner P."/>
            <person name="Grauke L."/>
            <person name="Grimwood J."/>
            <person name="Schmutz J."/>
            <person name="Randall J.J."/>
        </authorList>
    </citation>
    <scope>NUCLEOTIDE SEQUENCE</scope>
    <source>
        <tissue evidence="1">Leaf</tissue>
    </source>
</reference>
<comment type="caution">
    <text evidence="1">The sequence shown here is derived from an EMBL/GenBank/DDBJ whole genome shotgun (WGS) entry which is preliminary data.</text>
</comment>
<protein>
    <recommendedName>
        <fullName evidence="3">Rapid ALkalinization Factor</fullName>
    </recommendedName>
</protein>
<dbReference type="AlphaFoldDB" id="A0A922F9L3"/>
<evidence type="ECO:0008006" key="3">
    <source>
        <dbReference type="Google" id="ProtNLM"/>
    </source>
</evidence>
<dbReference type="EMBL" id="CM031828">
    <property type="protein sequence ID" value="KAG6716531.1"/>
    <property type="molecule type" value="Genomic_DNA"/>
</dbReference>
<proteinExistence type="predicted"/>
<sequence>MVGETSKKLAHFLLVTTALMMMMIFSPHTTRWGAAASSIQLDNGTLTSLDYQGRMEEPELLFDSEIISRMLASYTAVTKGTQNRGKPVVPSCGGRSRQYVSCLPRGDNSKQGCKRRGTYQRGCR</sequence>
<gene>
    <name evidence="1" type="ORF">I3842_04G053900</name>
</gene>
<evidence type="ECO:0000313" key="1">
    <source>
        <dbReference type="EMBL" id="KAG6716530.1"/>
    </source>
</evidence>
<organism evidence="1 2">
    <name type="scientific">Carya illinoinensis</name>
    <name type="common">Pecan</name>
    <dbReference type="NCBI Taxonomy" id="32201"/>
    <lineage>
        <taxon>Eukaryota</taxon>
        <taxon>Viridiplantae</taxon>
        <taxon>Streptophyta</taxon>
        <taxon>Embryophyta</taxon>
        <taxon>Tracheophyta</taxon>
        <taxon>Spermatophyta</taxon>
        <taxon>Magnoliopsida</taxon>
        <taxon>eudicotyledons</taxon>
        <taxon>Gunneridae</taxon>
        <taxon>Pentapetalae</taxon>
        <taxon>rosids</taxon>
        <taxon>fabids</taxon>
        <taxon>Fagales</taxon>
        <taxon>Juglandaceae</taxon>
        <taxon>Carya</taxon>
    </lineage>
</organism>
<name>A0A922F9L3_CARIL</name>
<dbReference type="EMBL" id="CM031828">
    <property type="protein sequence ID" value="KAG6716530.1"/>
    <property type="molecule type" value="Genomic_DNA"/>
</dbReference>
<dbReference type="Proteomes" id="UP000811246">
    <property type="component" value="Chromosome 4"/>
</dbReference>
<accession>A0A922F9L3</accession>